<reference evidence="3" key="1">
    <citation type="submission" date="2025-08" db="UniProtKB">
        <authorList>
            <consortium name="RefSeq"/>
        </authorList>
    </citation>
    <scope>IDENTIFICATION</scope>
</reference>
<name>A0ABM4CM43_HYDVU</name>
<dbReference type="Gene3D" id="4.10.280.10">
    <property type="entry name" value="Helix-loop-helix DNA-binding domain"/>
    <property type="match status" value="1"/>
</dbReference>
<dbReference type="PANTHER" id="PTHR23349:SF42">
    <property type="entry name" value="BHLH DOMAIN-CONTAINING PROTEIN"/>
    <property type="match status" value="1"/>
</dbReference>
<proteinExistence type="predicted"/>
<dbReference type="GeneID" id="105849691"/>
<evidence type="ECO:0000313" key="3">
    <source>
        <dbReference type="RefSeq" id="XP_065662881.1"/>
    </source>
</evidence>
<evidence type="ECO:0000313" key="2">
    <source>
        <dbReference type="Proteomes" id="UP001652625"/>
    </source>
</evidence>
<accession>A0ABM4CM43</accession>
<dbReference type="PANTHER" id="PTHR23349">
    <property type="entry name" value="BASIC HELIX-LOOP-HELIX TRANSCRIPTION FACTOR, TWIST"/>
    <property type="match status" value="1"/>
</dbReference>
<dbReference type="InterPro" id="IPR011598">
    <property type="entry name" value="bHLH_dom"/>
</dbReference>
<dbReference type="InterPro" id="IPR036638">
    <property type="entry name" value="HLH_DNA-bd_sf"/>
</dbReference>
<gene>
    <name evidence="3" type="primary">LOC105849691</name>
</gene>
<dbReference type="Pfam" id="PF00010">
    <property type="entry name" value="HLH"/>
    <property type="match status" value="1"/>
</dbReference>
<keyword evidence="2" id="KW-1185">Reference proteome</keyword>
<dbReference type="RefSeq" id="XP_065662881.1">
    <property type="nucleotide sequence ID" value="XM_065806809.1"/>
</dbReference>
<feature type="domain" description="BHLH" evidence="1">
    <location>
        <begin position="106"/>
        <end position="158"/>
    </location>
</feature>
<dbReference type="SUPFAM" id="SSF47459">
    <property type="entry name" value="HLH, helix-loop-helix DNA-binding domain"/>
    <property type="match status" value="1"/>
</dbReference>
<organism evidence="2 3">
    <name type="scientific">Hydra vulgaris</name>
    <name type="common">Hydra</name>
    <name type="synonym">Hydra attenuata</name>
    <dbReference type="NCBI Taxonomy" id="6087"/>
    <lineage>
        <taxon>Eukaryota</taxon>
        <taxon>Metazoa</taxon>
        <taxon>Cnidaria</taxon>
        <taxon>Hydrozoa</taxon>
        <taxon>Hydroidolina</taxon>
        <taxon>Anthoathecata</taxon>
        <taxon>Aplanulata</taxon>
        <taxon>Hydridae</taxon>
        <taxon>Hydra</taxon>
    </lineage>
</organism>
<dbReference type="Proteomes" id="UP001652625">
    <property type="component" value="Chromosome 09"/>
</dbReference>
<protein>
    <submittedName>
        <fullName evidence="3">Protein dimmed isoform X2</fullName>
    </submittedName>
</protein>
<sequence length="206" mass="23883">MLQSIRNSSKYFKTEYAIEMSYNIEPSQKCGFDELSEYQKVDQPNQLNDGLNLFRNTVNRKRHLSFNDENIYLKNKTHCSSSDFHQTIFNFQQCNIDSSAENSTLLYLRQVNIKERSRSHSVNDAFTHLRTLIPTDPPSRKLSKIETLRLATSYINHLSSLLKQSDYKELNPGCNKELVYASCSSGTNQICTFCVTFLRSLNQRLN</sequence>
<dbReference type="PROSITE" id="PS50888">
    <property type="entry name" value="BHLH"/>
    <property type="match status" value="1"/>
</dbReference>
<dbReference type="SMART" id="SM00353">
    <property type="entry name" value="HLH"/>
    <property type="match status" value="1"/>
</dbReference>
<dbReference type="InterPro" id="IPR050283">
    <property type="entry name" value="E-box_TF_Regulators"/>
</dbReference>
<evidence type="ECO:0000259" key="1">
    <source>
        <dbReference type="PROSITE" id="PS50888"/>
    </source>
</evidence>